<dbReference type="GO" id="GO:0005615">
    <property type="term" value="C:extracellular space"/>
    <property type="evidence" value="ECO:0007669"/>
    <property type="project" value="TreeGrafter"/>
</dbReference>
<evidence type="ECO:0000256" key="9">
    <source>
        <dbReference type="RuleBase" id="RU003500"/>
    </source>
</evidence>
<evidence type="ECO:0000256" key="3">
    <source>
        <dbReference type="ARBA" id="ARBA00022473"/>
    </source>
</evidence>
<organism evidence="10 11">
    <name type="scientific">Limosa lapponica baueri</name>
    <dbReference type="NCBI Taxonomy" id="1758121"/>
    <lineage>
        <taxon>Eukaryota</taxon>
        <taxon>Metazoa</taxon>
        <taxon>Chordata</taxon>
        <taxon>Craniata</taxon>
        <taxon>Vertebrata</taxon>
        <taxon>Euteleostomi</taxon>
        <taxon>Archelosauria</taxon>
        <taxon>Archosauria</taxon>
        <taxon>Dinosauria</taxon>
        <taxon>Saurischia</taxon>
        <taxon>Theropoda</taxon>
        <taxon>Coelurosauria</taxon>
        <taxon>Aves</taxon>
        <taxon>Neognathae</taxon>
        <taxon>Neoaves</taxon>
        <taxon>Charadriiformes</taxon>
        <taxon>Scolopacidae</taxon>
        <taxon>Limosa</taxon>
    </lineage>
</organism>
<evidence type="ECO:0000256" key="8">
    <source>
        <dbReference type="ARBA" id="ARBA00023288"/>
    </source>
</evidence>
<reference evidence="11" key="1">
    <citation type="submission" date="2017-11" db="EMBL/GenBank/DDBJ databases">
        <authorList>
            <person name="Lima N.C."/>
            <person name="Parody-Merino A.M."/>
            <person name="Battley P.F."/>
            <person name="Fidler A.E."/>
            <person name="Prosdocimi F."/>
        </authorList>
    </citation>
    <scope>NUCLEOTIDE SEQUENCE [LARGE SCALE GENOMIC DNA]</scope>
</reference>
<evidence type="ECO:0000256" key="1">
    <source>
        <dbReference type="ARBA" id="ARBA00004498"/>
    </source>
</evidence>
<dbReference type="PANTHER" id="PTHR12027:SF84">
    <property type="entry name" value="PROTEIN WNT-9B"/>
    <property type="match status" value="1"/>
</dbReference>
<comment type="function">
    <text evidence="9">Ligand for members of the frizzled family of seven transmembrane receptors.</text>
</comment>
<dbReference type="Pfam" id="PF00110">
    <property type="entry name" value="wnt"/>
    <property type="match status" value="1"/>
</dbReference>
<keyword evidence="6 9" id="KW-0879">Wnt signaling pathway</keyword>
<dbReference type="OrthoDB" id="5945655at2759"/>
<dbReference type="InterPro" id="IPR005817">
    <property type="entry name" value="Wnt"/>
</dbReference>
<dbReference type="GO" id="GO:0030182">
    <property type="term" value="P:neuron differentiation"/>
    <property type="evidence" value="ECO:0007669"/>
    <property type="project" value="TreeGrafter"/>
</dbReference>
<evidence type="ECO:0000256" key="4">
    <source>
        <dbReference type="ARBA" id="ARBA00022525"/>
    </source>
</evidence>
<evidence type="ECO:0000313" key="10">
    <source>
        <dbReference type="EMBL" id="PKU29534.1"/>
    </source>
</evidence>
<reference evidence="11" key="2">
    <citation type="submission" date="2017-12" db="EMBL/GenBank/DDBJ databases">
        <title>Genome sequence of the Bar-tailed Godwit (Limosa lapponica baueri).</title>
        <authorList>
            <person name="Lima N.C.B."/>
            <person name="Parody-Merino A.M."/>
            <person name="Battley P.F."/>
            <person name="Fidler A.E."/>
            <person name="Prosdocimi F."/>
        </authorList>
    </citation>
    <scope>NUCLEOTIDE SEQUENCE [LARGE SCALE GENOMIC DNA]</scope>
</reference>
<protein>
    <recommendedName>
        <fullName evidence="9">Protein Wnt</fullName>
    </recommendedName>
</protein>
<comment type="subcellular location">
    <subcellularLocation>
        <location evidence="1 9">Secreted</location>
        <location evidence="1 9">Extracellular space</location>
        <location evidence="1 9">Extracellular matrix</location>
    </subcellularLocation>
</comment>
<keyword evidence="3 9" id="KW-0217">Developmental protein</keyword>
<keyword evidence="8" id="KW-0449">Lipoprotein</keyword>
<gene>
    <name evidence="10" type="ORF">llap_20162</name>
</gene>
<dbReference type="Proteomes" id="UP000233556">
    <property type="component" value="Unassembled WGS sequence"/>
</dbReference>
<accession>A0A2I0T6W8</accession>
<evidence type="ECO:0000256" key="7">
    <source>
        <dbReference type="ARBA" id="ARBA00023157"/>
    </source>
</evidence>
<evidence type="ECO:0000256" key="6">
    <source>
        <dbReference type="ARBA" id="ARBA00022687"/>
    </source>
</evidence>
<evidence type="ECO:0000256" key="2">
    <source>
        <dbReference type="ARBA" id="ARBA00005683"/>
    </source>
</evidence>
<keyword evidence="11" id="KW-1185">Reference proteome</keyword>
<comment type="similarity">
    <text evidence="2 9">Belongs to the Wnt family.</text>
</comment>
<keyword evidence="7" id="KW-1015">Disulfide bond</keyword>
<dbReference type="GO" id="GO:0060070">
    <property type="term" value="P:canonical Wnt signaling pathway"/>
    <property type="evidence" value="ECO:0007669"/>
    <property type="project" value="TreeGrafter"/>
</dbReference>
<evidence type="ECO:0000313" key="11">
    <source>
        <dbReference type="Proteomes" id="UP000233556"/>
    </source>
</evidence>
<dbReference type="GO" id="GO:0045165">
    <property type="term" value="P:cell fate commitment"/>
    <property type="evidence" value="ECO:0007669"/>
    <property type="project" value="TreeGrafter"/>
</dbReference>
<keyword evidence="5" id="KW-0272">Extracellular matrix</keyword>
<dbReference type="EMBL" id="KZ516820">
    <property type="protein sequence ID" value="PKU29534.1"/>
    <property type="molecule type" value="Genomic_DNA"/>
</dbReference>
<dbReference type="GO" id="GO:0005125">
    <property type="term" value="F:cytokine activity"/>
    <property type="evidence" value="ECO:0007669"/>
    <property type="project" value="TreeGrafter"/>
</dbReference>
<name>A0A2I0T6W8_LIMLA</name>
<sequence>MERCTCDDSPDLENRKAWQWGVCGDNLKYSTKFLKKFLGQKRIGKDLRAKVDIHNTNVGIKAFCSLAHQSTL</sequence>
<dbReference type="GO" id="GO:0005109">
    <property type="term" value="F:frizzled binding"/>
    <property type="evidence" value="ECO:0007669"/>
    <property type="project" value="TreeGrafter"/>
</dbReference>
<evidence type="ECO:0000256" key="5">
    <source>
        <dbReference type="ARBA" id="ARBA00022530"/>
    </source>
</evidence>
<dbReference type="PANTHER" id="PTHR12027">
    <property type="entry name" value="WNT RELATED"/>
    <property type="match status" value="1"/>
</dbReference>
<dbReference type="AlphaFoldDB" id="A0A2I0T6W8"/>
<proteinExistence type="inferred from homology"/>
<keyword evidence="4" id="KW-0964">Secreted</keyword>